<evidence type="ECO:0000313" key="2">
    <source>
        <dbReference type="Proteomes" id="UP001162992"/>
    </source>
</evidence>
<reference evidence="2" key="1">
    <citation type="journal article" date="2024" name="Proc. Natl. Acad. Sci. U.S.A.">
        <title>Extraordinary preservation of gene collinearity over three hundred million years revealed in homosporous lycophytes.</title>
        <authorList>
            <person name="Li C."/>
            <person name="Wickell D."/>
            <person name="Kuo L.Y."/>
            <person name="Chen X."/>
            <person name="Nie B."/>
            <person name="Liao X."/>
            <person name="Peng D."/>
            <person name="Ji J."/>
            <person name="Jenkins J."/>
            <person name="Williams M."/>
            <person name="Shu S."/>
            <person name="Plott C."/>
            <person name="Barry K."/>
            <person name="Rajasekar S."/>
            <person name="Grimwood J."/>
            <person name="Han X."/>
            <person name="Sun S."/>
            <person name="Hou Z."/>
            <person name="He W."/>
            <person name="Dai G."/>
            <person name="Sun C."/>
            <person name="Schmutz J."/>
            <person name="Leebens-Mack J.H."/>
            <person name="Li F.W."/>
            <person name="Wang L."/>
        </authorList>
    </citation>
    <scope>NUCLEOTIDE SEQUENCE [LARGE SCALE GENOMIC DNA]</scope>
    <source>
        <strain evidence="2">cv. PW_Plant_1</strain>
    </source>
</reference>
<comment type="caution">
    <text evidence="1">The sequence shown here is derived from an EMBL/GenBank/DDBJ whole genome shotgun (WGS) entry which is preliminary data.</text>
</comment>
<keyword evidence="2" id="KW-1185">Reference proteome</keyword>
<proteinExistence type="predicted"/>
<organism evidence="1 2">
    <name type="scientific">Diphasiastrum complanatum</name>
    <name type="common">Issler's clubmoss</name>
    <name type="synonym">Lycopodium complanatum</name>
    <dbReference type="NCBI Taxonomy" id="34168"/>
    <lineage>
        <taxon>Eukaryota</taxon>
        <taxon>Viridiplantae</taxon>
        <taxon>Streptophyta</taxon>
        <taxon>Embryophyta</taxon>
        <taxon>Tracheophyta</taxon>
        <taxon>Lycopodiopsida</taxon>
        <taxon>Lycopodiales</taxon>
        <taxon>Lycopodiaceae</taxon>
        <taxon>Lycopodioideae</taxon>
        <taxon>Diphasiastrum</taxon>
    </lineage>
</organism>
<accession>A0ACC2EWV2</accession>
<sequence length="55" mass="6287">MRIFCILRLCLNQAAVNGRVVAAFHILHSWCHIQRLLSVTFANDRSESGSENCER</sequence>
<evidence type="ECO:0000313" key="1">
    <source>
        <dbReference type="EMBL" id="KAJ7571001.1"/>
    </source>
</evidence>
<gene>
    <name evidence="1" type="ORF">O6H91_01G144500</name>
</gene>
<name>A0ACC2EWV2_DIPCM</name>
<protein>
    <submittedName>
        <fullName evidence="1">Uncharacterized protein</fullName>
    </submittedName>
</protein>
<dbReference type="EMBL" id="CM055092">
    <property type="protein sequence ID" value="KAJ7571001.1"/>
    <property type="molecule type" value="Genomic_DNA"/>
</dbReference>
<dbReference type="Proteomes" id="UP001162992">
    <property type="component" value="Chromosome 1"/>
</dbReference>